<dbReference type="RefSeq" id="WP_110067122.1">
    <property type="nucleotide sequence ID" value="NZ_QGTW01000016.1"/>
</dbReference>
<dbReference type="AlphaFoldDB" id="A0A2V2ZLI0"/>
<keyword evidence="1" id="KW-0175">Coiled coil</keyword>
<evidence type="ECO:0000313" key="3">
    <source>
        <dbReference type="Proteomes" id="UP000247150"/>
    </source>
</evidence>
<accession>A0A2V2ZLI0</accession>
<protein>
    <submittedName>
        <fullName evidence="2">Uncharacterized protein</fullName>
    </submittedName>
</protein>
<proteinExistence type="predicted"/>
<organism evidence="2 3">
    <name type="scientific">Cytobacillus oceanisediminis</name>
    <dbReference type="NCBI Taxonomy" id="665099"/>
    <lineage>
        <taxon>Bacteria</taxon>
        <taxon>Bacillati</taxon>
        <taxon>Bacillota</taxon>
        <taxon>Bacilli</taxon>
        <taxon>Bacillales</taxon>
        <taxon>Bacillaceae</taxon>
        <taxon>Cytobacillus</taxon>
    </lineage>
</organism>
<reference evidence="2 3" key="1">
    <citation type="submission" date="2018-05" db="EMBL/GenBank/DDBJ databases">
        <title>Freshwater and sediment microbial communities from various areas in North America, analyzing microbe dynamics in response to fracking.</title>
        <authorList>
            <person name="Lamendella R."/>
        </authorList>
    </citation>
    <scope>NUCLEOTIDE SEQUENCE [LARGE SCALE GENOMIC DNA]</scope>
    <source>
        <strain evidence="2 3">15_TX</strain>
    </source>
</reference>
<evidence type="ECO:0000313" key="2">
    <source>
        <dbReference type="EMBL" id="PWW20227.1"/>
    </source>
</evidence>
<gene>
    <name evidence="2" type="ORF">DFO73_11641</name>
</gene>
<comment type="caution">
    <text evidence="2">The sequence shown here is derived from an EMBL/GenBank/DDBJ whole genome shotgun (WGS) entry which is preliminary data.</text>
</comment>
<name>A0A2V2ZLI0_9BACI</name>
<evidence type="ECO:0000256" key="1">
    <source>
        <dbReference type="SAM" id="Coils"/>
    </source>
</evidence>
<dbReference type="EMBL" id="QGTW01000016">
    <property type="protein sequence ID" value="PWW20227.1"/>
    <property type="molecule type" value="Genomic_DNA"/>
</dbReference>
<dbReference type="OrthoDB" id="208970at1386"/>
<feature type="coiled-coil region" evidence="1">
    <location>
        <begin position="8"/>
        <end position="46"/>
    </location>
</feature>
<sequence length="223" mass="25224">MAKIKTVINNLLGKIETTSERYEQTLEKKQEELIETQQKLQDAQFKLKDFHKMKVLGDITEEAYEAEAVTVKALTEKIETLHKEIGLIDTYKTEDVDAVLAEIKKAQAENVGEASNEVSQIKYKMQQAKLEYLQKIAEAREEYWKAVSTENRLNNILVKLGKKNQNYLSGAYEAIGFAGYGNGYSTTNLMVQQNEVFDALNYGRLPSPTISAVEKGKKAGYIK</sequence>
<dbReference type="Proteomes" id="UP000247150">
    <property type="component" value="Unassembled WGS sequence"/>
</dbReference>